<sequence>MADWDTESDKESRRKPLSTLLEWEPGRRGSSAGEKQQTAAEFFPRELEEPCGRGIACEFWRSQEQGLVPLCFRLDNSFIGTVIERRIVSVLGNKSSRVTLEGRNAGLVPNSRHQSLKGHSANQQDSECDNESESEEQRIECDMSNMEITEELRQYFAQTEQHREELRKQQELEAEHNRCVEADHDLCTANGRSARPPMERPGERRVAEMKKLYGEDAAKIQAMETAMQLNFDRNCDKTQPKYWPVIPMKL</sequence>
<evidence type="ECO:0000256" key="2">
    <source>
        <dbReference type="SAM" id="MobiDB-lite"/>
    </source>
</evidence>
<name>A0A6P8R8D7_GEOSA</name>
<gene>
    <name evidence="4" type="primary">LOC117357889</name>
</gene>
<reference evidence="4" key="1">
    <citation type="submission" date="2025-08" db="UniProtKB">
        <authorList>
            <consortium name="RefSeq"/>
        </authorList>
    </citation>
    <scope>IDENTIFICATION</scope>
</reference>
<feature type="coiled-coil region" evidence="1">
    <location>
        <begin position="145"/>
        <end position="172"/>
    </location>
</feature>
<evidence type="ECO:0000256" key="1">
    <source>
        <dbReference type="SAM" id="Coils"/>
    </source>
</evidence>
<dbReference type="Pfam" id="PF15348">
    <property type="entry name" value="GEMIN8"/>
    <property type="match status" value="1"/>
</dbReference>
<dbReference type="InterPro" id="IPR034754">
    <property type="entry name" value="GEMIN8"/>
</dbReference>
<dbReference type="GO" id="GO:0032797">
    <property type="term" value="C:SMN complex"/>
    <property type="evidence" value="ECO:0007669"/>
    <property type="project" value="InterPro"/>
</dbReference>
<evidence type="ECO:0000313" key="4">
    <source>
        <dbReference type="RefSeq" id="XP_033795051.1"/>
    </source>
</evidence>
<evidence type="ECO:0000313" key="3">
    <source>
        <dbReference type="Proteomes" id="UP000515159"/>
    </source>
</evidence>
<organism evidence="3 4">
    <name type="scientific">Geotrypetes seraphini</name>
    <name type="common">Gaboon caecilian</name>
    <name type="synonym">Caecilia seraphini</name>
    <dbReference type="NCBI Taxonomy" id="260995"/>
    <lineage>
        <taxon>Eukaryota</taxon>
        <taxon>Metazoa</taxon>
        <taxon>Chordata</taxon>
        <taxon>Craniata</taxon>
        <taxon>Vertebrata</taxon>
        <taxon>Euteleostomi</taxon>
        <taxon>Amphibia</taxon>
        <taxon>Gymnophiona</taxon>
        <taxon>Geotrypetes</taxon>
    </lineage>
</organism>
<proteinExistence type="predicted"/>
<dbReference type="KEGG" id="gsh:117357889"/>
<accession>A0A6P8R8D7</accession>
<dbReference type="PANTHER" id="PTHR16238:SF7">
    <property type="entry name" value="GEM-ASSOCIATED PROTEIN 8"/>
    <property type="match status" value="1"/>
</dbReference>
<dbReference type="RefSeq" id="XP_033795051.1">
    <property type="nucleotide sequence ID" value="XM_033939160.1"/>
</dbReference>
<dbReference type="GeneID" id="117357889"/>
<feature type="region of interest" description="Disordered" evidence="2">
    <location>
        <begin position="107"/>
        <end position="135"/>
    </location>
</feature>
<dbReference type="InParanoid" id="A0A6P8R8D7"/>
<dbReference type="OrthoDB" id="5989213at2759"/>
<dbReference type="Proteomes" id="UP000515159">
    <property type="component" value="Chromosome 1"/>
</dbReference>
<keyword evidence="1" id="KW-0175">Coiled coil</keyword>
<dbReference type="PANTHER" id="PTHR16238">
    <property type="entry name" value="GEM-ASSOCIATED PROTEIN 8"/>
    <property type="match status" value="1"/>
</dbReference>
<dbReference type="GO" id="GO:0000387">
    <property type="term" value="P:spliceosomal snRNP assembly"/>
    <property type="evidence" value="ECO:0007669"/>
    <property type="project" value="InterPro"/>
</dbReference>
<feature type="region of interest" description="Disordered" evidence="2">
    <location>
        <begin position="1"/>
        <end position="37"/>
    </location>
</feature>
<keyword evidence="3" id="KW-1185">Reference proteome</keyword>
<protein>
    <submittedName>
        <fullName evidence="4">Gem-associated protein 8-like</fullName>
    </submittedName>
</protein>
<dbReference type="FunCoup" id="A0A6P8R8D7">
    <property type="interactions" value="3304"/>
</dbReference>
<dbReference type="AlphaFoldDB" id="A0A6P8R8D7"/>